<keyword evidence="8" id="KW-0238">DNA-binding</keyword>
<sequence>MDNVTEKLFQCFGHKKFKSELQERAVRAIARGVHDVYVSMPTGSGKSLCFQLPAMLQDNKVAIVFSPLLALIKDQIDHLTRLKIQAESINSKMTSKDRERVLNDLQSMKPNTRFLYITPEQAATVTFKALLEHLVKYKKVSYIIVDEAHCVSEWGHDFRPDYLKLGYLREKFKSIPWVALTATASTEVTKDILENLKLLHPVAQFKTPSFRRNLFYDVVYQNCIEDEVGDLAEFLKKCLKDDDNVKARDKNSVIVYCRTREQTEDIARMLCNKGVKSLAYHGGLKGSERVSVQEQWFNGEFPCVCATVSFGMGVDKASVRAVVHWGLPQNVAAYYQESGRAGRDGKPAFCRIYYCRSERNAVDFLLKSEISRSKTPEQKQRCKNAYKSFEIMVKYCEDVGCRHKTFADYFGEEPPRCGTRCDACTDARAVRRALEQHMRRAMSATLHRAGFVSHDDSSDLYGQGRDGQKREIESYYGDGGDDSDGESSRRRVADETRSLIMHEFAQRKKSIEKDKKSNDSESAKYSKCKAADSTSTKVNGLTVASRESYLSLLKNALSENLASLKDVDEPIKPLSKSNVEQCAIEMEYEAFSSSTVISLYRRAMTKLIATVKASKDSLYSRLKTFEPKKREILGEFVQDFEKKKQGESHKSHGFITASQLEGQIEEKNGARELSKADRETKRKANSFKKDPLTQTKLKSFFTPKTAQESPEISSSASDDEGGLIIDEHSKPDPCESTLKLDEIEDNTDDDVDKTLKIEEISSSSKNDSNSKTLVINITLQGVRSNRANEEKVEHEQEDTHSGDENIKGSPNKKHGPAKRKIKALFGESSDESELDSNSRKKLKVSKEIHRDFEKQKDDVKHKDKHKSKHNDVKEKHKDKDKHRDKQKEEKTKPSRQQSASETEKKRRKHSTSSISSEKELVIDESKNSSQESNQSSHLATKSPEKSKRHHHRKRSETEKKPRNNSVSSVNWEKELVINESKCTEANTNSADETLVLDNQEEDPTASSSRQRDDITETIAEDDKNTDNNEETVSNKECSTRGIVTKFDEKSLTEAHKLSVEADKVLKELQQFAELKPEPALPEIKEEKPATSETKSSFEITSNKSKSPQKSSKSQKDINISIKKPEDRHKSRTNEREKDVTKHHTKRKKEKKSDKVDVAGLVVKLLMPYYKKNKISNRELFKITARHIVHQLLAIQVTEEAAISMLLKKTFSKNITIQTETDLNTKLNLSKEL</sequence>
<keyword evidence="10" id="KW-0539">Nucleus</keyword>
<dbReference type="GO" id="GO:0046872">
    <property type="term" value="F:metal ion binding"/>
    <property type="evidence" value="ECO:0007669"/>
    <property type="project" value="UniProtKB-KW"/>
</dbReference>
<keyword evidence="7" id="KW-0067">ATP-binding</keyword>
<dbReference type="InterPro" id="IPR014001">
    <property type="entry name" value="Helicase_ATP-bd"/>
</dbReference>
<evidence type="ECO:0000256" key="12">
    <source>
        <dbReference type="ARBA" id="ARBA00034808"/>
    </source>
</evidence>
<dbReference type="Gene3D" id="3.40.50.300">
    <property type="entry name" value="P-loop containing nucleotide triphosphate hydrolases"/>
    <property type="match status" value="2"/>
</dbReference>
<feature type="region of interest" description="Disordered" evidence="14">
    <location>
        <begin position="779"/>
        <end position="1040"/>
    </location>
</feature>
<dbReference type="InterPro" id="IPR013257">
    <property type="entry name" value="SRI"/>
</dbReference>
<evidence type="ECO:0000256" key="13">
    <source>
        <dbReference type="ARBA" id="ARBA00049360"/>
    </source>
</evidence>
<dbReference type="NCBIfam" id="TIGR00614">
    <property type="entry name" value="recQ_fam"/>
    <property type="match status" value="1"/>
</dbReference>
<dbReference type="AlphaFoldDB" id="A0A9P0XJW6"/>
<comment type="similarity">
    <text evidence="2">Belongs to the helicase family. RecQ subfamily.</text>
</comment>
<dbReference type="GO" id="GO:0005737">
    <property type="term" value="C:cytoplasm"/>
    <property type="evidence" value="ECO:0007669"/>
    <property type="project" value="TreeGrafter"/>
</dbReference>
<comment type="caution">
    <text evidence="17">The sequence shown here is derived from an EMBL/GenBank/DDBJ whole genome shotgun (WGS) entry which is preliminary data.</text>
</comment>
<dbReference type="SMART" id="SM00487">
    <property type="entry name" value="DEXDc"/>
    <property type="match status" value="1"/>
</dbReference>
<dbReference type="PROSITE" id="PS51194">
    <property type="entry name" value="HELICASE_CTER"/>
    <property type="match status" value="1"/>
</dbReference>
<dbReference type="PANTHER" id="PTHR13710:SF152">
    <property type="entry name" value="ATP-DEPENDENT DNA HELICASE Q5"/>
    <property type="match status" value="1"/>
</dbReference>
<evidence type="ECO:0000256" key="10">
    <source>
        <dbReference type="ARBA" id="ARBA00023242"/>
    </source>
</evidence>
<protein>
    <recommendedName>
        <fullName evidence="12">DNA 3'-5' helicase</fullName>
        <ecNumber evidence="12">5.6.2.4</ecNumber>
    </recommendedName>
</protein>
<dbReference type="GO" id="GO:0000724">
    <property type="term" value="P:double-strand break repair via homologous recombination"/>
    <property type="evidence" value="ECO:0007669"/>
    <property type="project" value="TreeGrafter"/>
</dbReference>
<reference evidence="17" key="1">
    <citation type="submission" date="2022-05" db="EMBL/GenBank/DDBJ databases">
        <authorList>
            <person name="Okamura Y."/>
        </authorList>
    </citation>
    <scope>NUCLEOTIDE SEQUENCE</scope>
</reference>
<dbReference type="GO" id="GO:0005524">
    <property type="term" value="F:ATP binding"/>
    <property type="evidence" value="ECO:0007669"/>
    <property type="project" value="UniProtKB-KW"/>
</dbReference>
<feature type="compositionally biased region" description="Basic and acidic residues" evidence="14">
    <location>
        <begin position="786"/>
        <end position="806"/>
    </location>
</feature>
<accession>A0A9P0XJW6</accession>
<keyword evidence="18" id="KW-1185">Reference proteome</keyword>
<dbReference type="InterPro" id="IPR004589">
    <property type="entry name" value="DNA_helicase_ATP-dep_RecQ"/>
</dbReference>
<feature type="compositionally biased region" description="Basic and acidic residues" evidence="14">
    <location>
        <begin position="916"/>
        <end position="926"/>
    </location>
</feature>
<dbReference type="InterPro" id="IPR032284">
    <property type="entry name" value="RecQ_Zn-bd"/>
</dbReference>
<evidence type="ECO:0000259" key="16">
    <source>
        <dbReference type="PROSITE" id="PS51194"/>
    </source>
</evidence>
<feature type="compositionally biased region" description="Basic and acidic residues" evidence="14">
    <location>
        <begin position="504"/>
        <end position="524"/>
    </location>
</feature>
<dbReference type="Pfam" id="PF00271">
    <property type="entry name" value="Helicase_C"/>
    <property type="match status" value="1"/>
</dbReference>
<keyword evidence="4" id="KW-0547">Nucleotide-binding</keyword>
<dbReference type="GO" id="GO:0016787">
    <property type="term" value="F:hydrolase activity"/>
    <property type="evidence" value="ECO:0007669"/>
    <property type="project" value="UniProtKB-KW"/>
</dbReference>
<feature type="region of interest" description="Disordered" evidence="14">
    <location>
        <begin position="647"/>
        <end position="753"/>
    </location>
</feature>
<dbReference type="InterPro" id="IPR002464">
    <property type="entry name" value="DNA/RNA_helicase_DEAH_CS"/>
</dbReference>
<evidence type="ECO:0000256" key="7">
    <source>
        <dbReference type="ARBA" id="ARBA00022840"/>
    </source>
</evidence>
<dbReference type="GO" id="GO:0009378">
    <property type="term" value="F:four-way junction helicase activity"/>
    <property type="evidence" value="ECO:0007669"/>
    <property type="project" value="TreeGrafter"/>
</dbReference>
<feature type="compositionally biased region" description="Low complexity" evidence="14">
    <location>
        <begin position="927"/>
        <end position="936"/>
    </location>
</feature>
<feature type="region of interest" description="Disordered" evidence="14">
    <location>
        <begin position="1072"/>
        <end position="1152"/>
    </location>
</feature>
<evidence type="ECO:0000256" key="8">
    <source>
        <dbReference type="ARBA" id="ARBA00023125"/>
    </source>
</evidence>
<comment type="subcellular location">
    <subcellularLocation>
        <location evidence="1">Nucleus</location>
    </subcellularLocation>
</comment>
<evidence type="ECO:0000256" key="3">
    <source>
        <dbReference type="ARBA" id="ARBA00022723"/>
    </source>
</evidence>
<feature type="domain" description="Helicase C-terminal" evidence="16">
    <location>
        <begin position="230"/>
        <end position="386"/>
    </location>
</feature>
<feature type="compositionally biased region" description="Basic and acidic residues" evidence="14">
    <location>
        <begin position="1122"/>
        <end position="1141"/>
    </location>
</feature>
<organism evidence="17 18">
    <name type="scientific">Pieris brassicae</name>
    <name type="common">White butterfly</name>
    <name type="synonym">Large white butterfly</name>
    <dbReference type="NCBI Taxonomy" id="7116"/>
    <lineage>
        <taxon>Eukaryota</taxon>
        <taxon>Metazoa</taxon>
        <taxon>Ecdysozoa</taxon>
        <taxon>Arthropoda</taxon>
        <taxon>Hexapoda</taxon>
        <taxon>Insecta</taxon>
        <taxon>Pterygota</taxon>
        <taxon>Neoptera</taxon>
        <taxon>Endopterygota</taxon>
        <taxon>Lepidoptera</taxon>
        <taxon>Glossata</taxon>
        <taxon>Ditrysia</taxon>
        <taxon>Papilionoidea</taxon>
        <taxon>Pieridae</taxon>
        <taxon>Pierinae</taxon>
        <taxon>Pieris</taxon>
    </lineage>
</organism>
<dbReference type="GO" id="GO:0006355">
    <property type="term" value="P:regulation of DNA-templated transcription"/>
    <property type="evidence" value="ECO:0007669"/>
    <property type="project" value="InterPro"/>
</dbReference>
<feature type="compositionally biased region" description="Basic and acidic residues" evidence="14">
    <location>
        <begin position="664"/>
        <end position="691"/>
    </location>
</feature>
<name>A0A9P0XJW6_PIEBR</name>
<comment type="catalytic activity">
    <reaction evidence="11">
        <text>Couples ATP hydrolysis with the unwinding of duplex DNA by translocating in the 3'-5' direction.</text>
        <dbReference type="EC" id="5.6.2.4"/>
    </reaction>
</comment>
<keyword evidence="9" id="KW-0413">Isomerase</keyword>
<feature type="region of interest" description="Disordered" evidence="14">
    <location>
        <begin position="457"/>
        <end position="529"/>
    </location>
</feature>
<dbReference type="Proteomes" id="UP001152562">
    <property type="component" value="Unassembled WGS sequence"/>
</dbReference>
<feature type="compositionally biased region" description="Polar residues" evidence="14">
    <location>
        <begin position="1090"/>
        <end position="1102"/>
    </location>
</feature>
<keyword evidence="6" id="KW-0347">Helicase</keyword>
<comment type="catalytic activity">
    <reaction evidence="13">
        <text>ATP + H2O = ADP + phosphate + H(+)</text>
        <dbReference type="Rhea" id="RHEA:13065"/>
        <dbReference type="ChEBI" id="CHEBI:15377"/>
        <dbReference type="ChEBI" id="CHEBI:15378"/>
        <dbReference type="ChEBI" id="CHEBI:30616"/>
        <dbReference type="ChEBI" id="CHEBI:43474"/>
        <dbReference type="ChEBI" id="CHEBI:456216"/>
    </reaction>
</comment>
<dbReference type="GO" id="GO:0005694">
    <property type="term" value="C:chromosome"/>
    <property type="evidence" value="ECO:0007669"/>
    <property type="project" value="InterPro"/>
</dbReference>
<evidence type="ECO:0000256" key="6">
    <source>
        <dbReference type="ARBA" id="ARBA00022806"/>
    </source>
</evidence>
<feature type="compositionally biased region" description="Basic and acidic residues" evidence="14">
    <location>
        <begin position="1009"/>
        <end position="1026"/>
    </location>
</feature>
<dbReference type="PANTHER" id="PTHR13710">
    <property type="entry name" value="DNA HELICASE RECQ FAMILY MEMBER"/>
    <property type="match status" value="1"/>
</dbReference>
<evidence type="ECO:0000256" key="9">
    <source>
        <dbReference type="ARBA" id="ARBA00023235"/>
    </source>
</evidence>
<dbReference type="GO" id="GO:0043138">
    <property type="term" value="F:3'-5' DNA helicase activity"/>
    <property type="evidence" value="ECO:0007669"/>
    <property type="project" value="UniProtKB-EC"/>
</dbReference>
<proteinExistence type="inferred from homology"/>
<dbReference type="InterPro" id="IPR011545">
    <property type="entry name" value="DEAD/DEAH_box_helicase_dom"/>
</dbReference>
<feature type="compositionally biased region" description="Basic and acidic residues" evidence="14">
    <location>
        <begin position="869"/>
        <end position="892"/>
    </location>
</feature>
<dbReference type="EMBL" id="CALOZG010000085">
    <property type="protein sequence ID" value="CAH4037726.1"/>
    <property type="molecule type" value="Genomic_DNA"/>
</dbReference>
<dbReference type="EC" id="5.6.2.4" evidence="12"/>
<dbReference type="Pfam" id="PF00270">
    <property type="entry name" value="DEAD"/>
    <property type="match status" value="1"/>
</dbReference>
<evidence type="ECO:0000313" key="17">
    <source>
        <dbReference type="EMBL" id="CAH4037726.1"/>
    </source>
</evidence>
<dbReference type="InterPro" id="IPR001650">
    <property type="entry name" value="Helicase_C-like"/>
</dbReference>
<feature type="compositionally biased region" description="Basic and acidic residues" evidence="14">
    <location>
        <begin position="725"/>
        <end position="741"/>
    </location>
</feature>
<dbReference type="SUPFAM" id="SSF52540">
    <property type="entry name" value="P-loop containing nucleoside triphosphate hydrolases"/>
    <property type="match status" value="1"/>
</dbReference>
<feature type="compositionally biased region" description="Polar residues" evidence="14">
    <location>
        <begin position="692"/>
        <end position="716"/>
    </location>
</feature>
<evidence type="ECO:0000313" key="18">
    <source>
        <dbReference type="Proteomes" id="UP001152562"/>
    </source>
</evidence>
<evidence type="ECO:0000256" key="14">
    <source>
        <dbReference type="SAM" id="MobiDB-lite"/>
    </source>
</evidence>
<keyword evidence="3" id="KW-0479">Metal-binding</keyword>
<dbReference type="GO" id="GO:0005634">
    <property type="term" value="C:nucleus"/>
    <property type="evidence" value="ECO:0007669"/>
    <property type="project" value="UniProtKB-SubCell"/>
</dbReference>
<dbReference type="PROSITE" id="PS51192">
    <property type="entry name" value="HELICASE_ATP_BIND_1"/>
    <property type="match status" value="1"/>
</dbReference>
<feature type="compositionally biased region" description="Basic and acidic residues" evidence="14">
    <location>
        <begin position="486"/>
        <end position="497"/>
    </location>
</feature>
<dbReference type="Pfam" id="PF16124">
    <property type="entry name" value="RecQ_Zn_bind"/>
    <property type="match status" value="1"/>
</dbReference>
<dbReference type="OrthoDB" id="10261556at2759"/>
<dbReference type="SMART" id="SM00490">
    <property type="entry name" value="HELICc"/>
    <property type="match status" value="1"/>
</dbReference>
<dbReference type="InterPro" id="IPR027417">
    <property type="entry name" value="P-loop_NTPase"/>
</dbReference>
<evidence type="ECO:0000256" key="11">
    <source>
        <dbReference type="ARBA" id="ARBA00034617"/>
    </source>
</evidence>
<dbReference type="GO" id="GO:0003677">
    <property type="term" value="F:DNA binding"/>
    <property type="evidence" value="ECO:0007669"/>
    <property type="project" value="UniProtKB-KW"/>
</dbReference>
<feature type="domain" description="Helicase ATP-binding" evidence="15">
    <location>
        <begin position="27"/>
        <end position="202"/>
    </location>
</feature>
<keyword evidence="5" id="KW-0378">Hydrolase</keyword>
<feature type="compositionally biased region" description="Basic residues" evidence="14">
    <location>
        <begin position="810"/>
        <end position="822"/>
    </location>
</feature>
<evidence type="ECO:0000259" key="15">
    <source>
        <dbReference type="PROSITE" id="PS51192"/>
    </source>
</evidence>
<dbReference type="PROSITE" id="PS00690">
    <property type="entry name" value="DEAH_ATP_HELICASE"/>
    <property type="match status" value="1"/>
</dbReference>
<feature type="compositionally biased region" description="Acidic residues" evidence="14">
    <location>
        <begin position="742"/>
        <end position="751"/>
    </location>
</feature>
<dbReference type="CDD" id="cd18794">
    <property type="entry name" value="SF2_C_RecQ"/>
    <property type="match status" value="1"/>
</dbReference>
<evidence type="ECO:0000256" key="5">
    <source>
        <dbReference type="ARBA" id="ARBA00022801"/>
    </source>
</evidence>
<evidence type="ECO:0000256" key="4">
    <source>
        <dbReference type="ARBA" id="ARBA00022741"/>
    </source>
</evidence>
<dbReference type="FunFam" id="3.40.50.300:FF:000444">
    <property type="entry name" value="ATP-dependent DNA helicase"/>
    <property type="match status" value="1"/>
</dbReference>
<gene>
    <name evidence="17" type="ORF">PIBRA_LOCUS13364</name>
</gene>
<feature type="compositionally biased region" description="Basic and acidic residues" evidence="14">
    <location>
        <begin position="844"/>
        <end position="861"/>
    </location>
</feature>
<dbReference type="Pfam" id="PF08236">
    <property type="entry name" value="SRI"/>
    <property type="match status" value="1"/>
</dbReference>
<evidence type="ECO:0000256" key="1">
    <source>
        <dbReference type="ARBA" id="ARBA00004123"/>
    </source>
</evidence>
<dbReference type="Gene3D" id="6.10.250.3140">
    <property type="match status" value="1"/>
</dbReference>
<evidence type="ECO:0000256" key="2">
    <source>
        <dbReference type="ARBA" id="ARBA00005446"/>
    </source>
</evidence>